<comment type="catalytic activity">
    <reaction evidence="1">
        <text>ATP + protein L-histidine = ADP + protein N-phospho-L-histidine.</text>
        <dbReference type="EC" id="2.7.13.3"/>
    </reaction>
</comment>
<dbReference type="OrthoDB" id="9761261at2"/>
<dbReference type="InterPro" id="IPR013656">
    <property type="entry name" value="PAS_4"/>
</dbReference>
<dbReference type="RefSeq" id="WP_090745963.1">
    <property type="nucleotide sequence ID" value="NZ_CZQA01000001.1"/>
</dbReference>
<evidence type="ECO:0000259" key="8">
    <source>
        <dbReference type="PROSITE" id="PS50112"/>
    </source>
</evidence>
<dbReference type="SMART" id="SM00091">
    <property type="entry name" value="PAS"/>
    <property type="match status" value="9"/>
</dbReference>
<dbReference type="SMART" id="SM00086">
    <property type="entry name" value="PAC"/>
    <property type="match status" value="6"/>
</dbReference>
<evidence type="ECO:0000256" key="4">
    <source>
        <dbReference type="ARBA" id="ARBA00022679"/>
    </source>
</evidence>
<feature type="domain" description="PAS" evidence="8">
    <location>
        <begin position="706"/>
        <end position="760"/>
    </location>
</feature>
<dbReference type="GO" id="GO:0006355">
    <property type="term" value="P:regulation of DNA-templated transcription"/>
    <property type="evidence" value="ECO:0007669"/>
    <property type="project" value="InterPro"/>
</dbReference>
<dbReference type="GO" id="GO:0000155">
    <property type="term" value="F:phosphorelay sensor kinase activity"/>
    <property type="evidence" value="ECO:0007669"/>
    <property type="project" value="InterPro"/>
</dbReference>
<keyword evidence="4" id="KW-0808">Transferase</keyword>
<evidence type="ECO:0000256" key="5">
    <source>
        <dbReference type="ARBA" id="ARBA00022777"/>
    </source>
</evidence>
<feature type="coiled-coil region" evidence="6">
    <location>
        <begin position="179"/>
        <end position="213"/>
    </location>
</feature>
<evidence type="ECO:0000256" key="2">
    <source>
        <dbReference type="ARBA" id="ARBA00012438"/>
    </source>
</evidence>
<dbReference type="InterPro" id="IPR003594">
    <property type="entry name" value="HATPase_dom"/>
</dbReference>
<feature type="domain" description="PAC" evidence="9">
    <location>
        <begin position="777"/>
        <end position="830"/>
    </location>
</feature>
<dbReference type="InterPro" id="IPR036890">
    <property type="entry name" value="HATPase_C_sf"/>
</dbReference>
<protein>
    <recommendedName>
        <fullName evidence="2">histidine kinase</fullName>
        <ecNumber evidence="2">2.7.13.3</ecNumber>
    </recommendedName>
</protein>
<dbReference type="Proteomes" id="UP000199032">
    <property type="component" value="Unassembled WGS sequence"/>
</dbReference>
<dbReference type="InterPro" id="IPR000014">
    <property type="entry name" value="PAS"/>
</dbReference>
<dbReference type="Pfam" id="PF00989">
    <property type="entry name" value="PAS"/>
    <property type="match status" value="3"/>
</dbReference>
<dbReference type="Gene3D" id="3.30.565.10">
    <property type="entry name" value="Histidine kinase-like ATPase, C-terminal domain"/>
    <property type="match status" value="1"/>
</dbReference>
<evidence type="ECO:0000259" key="9">
    <source>
        <dbReference type="PROSITE" id="PS50113"/>
    </source>
</evidence>
<dbReference type="Pfam" id="PF08448">
    <property type="entry name" value="PAS_4"/>
    <property type="match status" value="2"/>
</dbReference>
<evidence type="ECO:0000256" key="6">
    <source>
        <dbReference type="SAM" id="Coils"/>
    </source>
</evidence>
<dbReference type="PROSITE" id="PS50109">
    <property type="entry name" value="HIS_KIN"/>
    <property type="match status" value="1"/>
</dbReference>
<gene>
    <name evidence="10" type="ORF">COMA1_11552</name>
</gene>
<dbReference type="Pfam" id="PF08447">
    <property type="entry name" value="PAS_3"/>
    <property type="match status" value="1"/>
</dbReference>
<dbReference type="GO" id="GO:0016020">
    <property type="term" value="C:membrane"/>
    <property type="evidence" value="ECO:0007669"/>
    <property type="project" value="InterPro"/>
</dbReference>
<dbReference type="InterPro" id="IPR013655">
    <property type="entry name" value="PAS_fold_3"/>
</dbReference>
<evidence type="ECO:0000259" key="7">
    <source>
        <dbReference type="PROSITE" id="PS50109"/>
    </source>
</evidence>
<dbReference type="EC" id="2.7.13.3" evidence="2"/>
<keyword evidence="11" id="KW-1185">Reference proteome</keyword>
<dbReference type="NCBIfam" id="TIGR00229">
    <property type="entry name" value="sensory_box"/>
    <property type="match status" value="8"/>
</dbReference>
<feature type="domain" description="PAC" evidence="9">
    <location>
        <begin position="1144"/>
        <end position="1196"/>
    </location>
</feature>
<dbReference type="EMBL" id="CZQA01000001">
    <property type="protein sequence ID" value="CUS34149.1"/>
    <property type="molecule type" value="Genomic_DNA"/>
</dbReference>
<dbReference type="Gene3D" id="1.20.5.1930">
    <property type="match status" value="1"/>
</dbReference>
<dbReference type="SUPFAM" id="SSF55874">
    <property type="entry name" value="ATPase domain of HSP90 chaperone/DNA topoisomerase II/histidine kinase"/>
    <property type="match status" value="1"/>
</dbReference>
<feature type="domain" description="PAS" evidence="8">
    <location>
        <begin position="1070"/>
        <end position="1125"/>
    </location>
</feature>
<dbReference type="InterPro" id="IPR000700">
    <property type="entry name" value="PAS-assoc_C"/>
</dbReference>
<dbReference type="InterPro" id="IPR011712">
    <property type="entry name" value="Sig_transdc_His_kin_sub3_dim/P"/>
</dbReference>
<feature type="domain" description="PAS" evidence="8">
    <location>
        <begin position="827"/>
        <end position="870"/>
    </location>
</feature>
<dbReference type="Pfam" id="PF07730">
    <property type="entry name" value="HisKA_3"/>
    <property type="match status" value="1"/>
</dbReference>
<dbReference type="CDD" id="cd16917">
    <property type="entry name" value="HATPase_UhpB-NarQ-NarX-like"/>
    <property type="match status" value="1"/>
</dbReference>
<dbReference type="GO" id="GO:0046983">
    <property type="term" value="F:protein dimerization activity"/>
    <property type="evidence" value="ECO:0007669"/>
    <property type="project" value="InterPro"/>
</dbReference>
<feature type="domain" description="PAS" evidence="8">
    <location>
        <begin position="454"/>
        <end position="524"/>
    </location>
</feature>
<dbReference type="Pfam" id="PF13426">
    <property type="entry name" value="PAS_9"/>
    <property type="match status" value="2"/>
</dbReference>
<keyword evidence="3" id="KW-0597">Phosphoprotein</keyword>
<dbReference type="CDD" id="cd00130">
    <property type="entry name" value="PAS"/>
    <property type="match status" value="7"/>
</dbReference>
<proteinExistence type="predicted"/>
<feature type="domain" description="Histidine kinase" evidence="7">
    <location>
        <begin position="1303"/>
        <end position="1392"/>
    </location>
</feature>
<feature type="domain" description="PAS" evidence="8">
    <location>
        <begin position="579"/>
        <end position="649"/>
    </location>
</feature>
<dbReference type="Gene3D" id="2.10.70.100">
    <property type="match status" value="1"/>
</dbReference>
<dbReference type="InterPro" id="IPR035965">
    <property type="entry name" value="PAS-like_dom_sf"/>
</dbReference>
<dbReference type="InterPro" id="IPR001610">
    <property type="entry name" value="PAC"/>
</dbReference>
<sequence>MSSPLKTAPSPLSELAQLRHQILDLQQALVHAKQDRQSTQTTALGAAQVGTWEWDSRANRMIWSEETERIFGLPPGTFDGSYEGFLALVHPDDRHCLSAAITKAARDHSPYRVEHRILTSSGTTRWVACRGRATGSENGPVSGMTGTIEDITVRKEVELTQRATRETLEILVQERTAGLEQAVHELKTEIARRQQAESALKVSEQRYQSLYDQNPFMYFTLSPDGTTLSVNNFGADQLGYQKEDLIGQSILRLFDPKDHQTVLGQLIACIASPYTVFQWEIQKLRKDGVRIWVKERARAIHDHTNQLLVLVACEDVTERKRTEKQLQETSRLLQTLVEESALPLVSLDREARVVSWNHAATRLFGWSKEEVLGRELPYIQPEEEVEANALWQAGVRGELIGPIELLRRRKDGKMLNLLLWPVFVYDEFEQLSLAVGLYVDQSEIKRAEEATLIAEARLHSFLNTLDDLAFEFDQDGRYLNIWTHSNDKLLVPKQELIGRHLTDVFGAEAGSHYVETIRQVFTTGKPATINYAVRSHQAIRYFSGVSTLIPGSQTSPATVGCLVRDITESRLIEAQVRESEARWRALYEHAGVGIAQLDLDGRFLRVNPHLCQLLGYSSEVMLQRTFQDLTHPDDLKASLVCIDELLTDKRYSFSMEKRYRKSNDTWAWVDLTVSRVHSGSSDADYLIAVIQDIDDRKQAEQALQEQEALLRSVIETAPDAIFMKGLDGRYRFVNSAFAQTLGKLPEAIIGTTDAELFPPEVADRCIAGDRDVVSGATQREFEEIVPIHDTPRIFHVIKTPHRDQTGCVIGLVGVARDLTDLKQAERALRLTQLAVDRSADLVFWVDQSARFLYVNDAACQRLGYSREELLRMSVNEIDTEYQAERWPEHWAHLSRTGRLRFESRHRTKSGETYPVEIVANFIAVEGKEYNFTFVRDISDRKRSYSLLQAAINSVADGILVIDRQGKVTSANQRFLHLWNIPQTLADSGNADALLAFVMDQLQEPTVFLQKVRELYAHPEQESFDVAVFKDGRMFERYSRPQILDNEIVGRVWIFRDITEQKRAEQALRESELRLQRFVAKAPVGLCIFDENWRVVTANLAFCQLTGYDVQEIIGSTYALYTHPEDLSANIRLTEEFYRGVRSGYTHEKRYIRKSGEIIWVLVKTTRVDLPGRQGPLLLAAVQDITERKLALEEREQLSRDLHDNLLQGLYAVGMQLEASKLAMGRTPRRSKTHISQAIRQLNGLMVDVRRFITLLTERTSVRLDFGQSIQELIASTADTEGDTAELDITSPVLSFITPQIGEQLLNIAREALSNSLRHARASRRWLHLSLAHNSIRLVIGDNGIGFSPSRKRRTGHGLANMEARAQHMTGAFTLESVPRRGTTITIDVPLKKDVLYE</sequence>
<feature type="domain" description="PAC" evidence="9">
    <location>
        <begin position="277"/>
        <end position="328"/>
    </location>
</feature>
<dbReference type="STRING" id="1742972.COMA1_11552"/>
<name>A0A0S4L9G7_9BACT</name>
<dbReference type="SMART" id="SM00387">
    <property type="entry name" value="HATPase_c"/>
    <property type="match status" value="1"/>
</dbReference>
<feature type="domain" description="PAS" evidence="8">
    <location>
        <begin position="36"/>
        <end position="108"/>
    </location>
</feature>
<feature type="domain" description="PAS" evidence="8">
    <location>
        <begin position="203"/>
        <end position="273"/>
    </location>
</feature>
<keyword evidence="5" id="KW-0418">Kinase</keyword>
<organism evidence="10 11">
    <name type="scientific">Candidatus Nitrospira nitrosa</name>
    <dbReference type="NCBI Taxonomy" id="1742972"/>
    <lineage>
        <taxon>Bacteria</taxon>
        <taxon>Pseudomonadati</taxon>
        <taxon>Nitrospirota</taxon>
        <taxon>Nitrospiria</taxon>
        <taxon>Nitrospirales</taxon>
        <taxon>Nitrospiraceae</taxon>
        <taxon>Nitrospira</taxon>
    </lineage>
</organism>
<evidence type="ECO:0000256" key="3">
    <source>
        <dbReference type="ARBA" id="ARBA00022553"/>
    </source>
</evidence>
<dbReference type="PANTHER" id="PTHR43304:SF1">
    <property type="entry name" value="PAC DOMAIN-CONTAINING PROTEIN"/>
    <property type="match status" value="1"/>
</dbReference>
<dbReference type="InterPro" id="IPR005467">
    <property type="entry name" value="His_kinase_dom"/>
</dbReference>
<dbReference type="Pfam" id="PF02518">
    <property type="entry name" value="HATPase_c"/>
    <property type="match status" value="1"/>
</dbReference>
<dbReference type="PROSITE" id="PS50113">
    <property type="entry name" value="PAC"/>
    <property type="match status" value="6"/>
</dbReference>
<feature type="domain" description="PAC" evidence="9">
    <location>
        <begin position="111"/>
        <end position="163"/>
    </location>
</feature>
<evidence type="ECO:0000313" key="11">
    <source>
        <dbReference type="Proteomes" id="UP000199032"/>
    </source>
</evidence>
<dbReference type="Gene3D" id="3.30.450.20">
    <property type="entry name" value="PAS domain"/>
    <property type="match status" value="9"/>
</dbReference>
<dbReference type="SUPFAM" id="SSF55785">
    <property type="entry name" value="PYP-like sensor domain (PAS domain)"/>
    <property type="match status" value="9"/>
</dbReference>
<accession>A0A0S4L9G7</accession>
<feature type="domain" description="PAC" evidence="9">
    <location>
        <begin position="653"/>
        <end position="705"/>
    </location>
</feature>
<keyword evidence="6" id="KW-0175">Coiled coil</keyword>
<dbReference type="InterPro" id="IPR013767">
    <property type="entry name" value="PAS_fold"/>
</dbReference>
<dbReference type="Pfam" id="PF12860">
    <property type="entry name" value="PAS_7"/>
    <property type="match status" value="1"/>
</dbReference>
<reference evidence="10 11" key="1">
    <citation type="submission" date="2015-10" db="EMBL/GenBank/DDBJ databases">
        <authorList>
            <person name="Gilbert D.G."/>
        </authorList>
    </citation>
    <scope>NUCLEOTIDE SEQUENCE [LARGE SCALE GENOMIC DNA]</scope>
    <source>
        <strain evidence="10">COMA1</strain>
    </source>
</reference>
<feature type="domain" description="PAC" evidence="9">
    <location>
        <begin position="1019"/>
        <end position="1069"/>
    </location>
</feature>
<dbReference type="PROSITE" id="PS50112">
    <property type="entry name" value="PAS"/>
    <property type="match status" value="8"/>
</dbReference>
<evidence type="ECO:0000256" key="1">
    <source>
        <dbReference type="ARBA" id="ARBA00000085"/>
    </source>
</evidence>
<evidence type="ECO:0000313" key="10">
    <source>
        <dbReference type="EMBL" id="CUS34149.1"/>
    </source>
</evidence>
<dbReference type="InterPro" id="IPR052162">
    <property type="entry name" value="Sensor_kinase/Photoreceptor"/>
</dbReference>
<feature type="domain" description="PAS" evidence="8">
    <location>
        <begin position="329"/>
        <end position="398"/>
    </location>
</feature>
<dbReference type="PANTHER" id="PTHR43304">
    <property type="entry name" value="PHYTOCHROME-LIKE PROTEIN CPH1"/>
    <property type="match status" value="1"/>
</dbReference>